<dbReference type="InterPro" id="IPR004167">
    <property type="entry name" value="PSBD"/>
</dbReference>
<dbReference type="AlphaFoldDB" id="A0AAW0G3C8"/>
<dbReference type="GO" id="GO:0045254">
    <property type="term" value="C:pyruvate dehydrogenase complex"/>
    <property type="evidence" value="ECO:0007669"/>
    <property type="project" value="InterPro"/>
</dbReference>
<evidence type="ECO:0000259" key="10">
    <source>
        <dbReference type="PROSITE" id="PS51826"/>
    </source>
</evidence>
<dbReference type="GO" id="GO:0004742">
    <property type="term" value="F:dihydrolipoyllysine-residue acetyltransferase activity"/>
    <property type="evidence" value="ECO:0007669"/>
    <property type="project" value="TreeGrafter"/>
</dbReference>
<dbReference type="FunFam" id="4.10.320.10:FF:000017">
    <property type="entry name" value="Pyruvate dehydrogenase complex protein X component, mitochondrial"/>
    <property type="match status" value="1"/>
</dbReference>
<comment type="similarity">
    <text evidence="2">Belongs to the 2-oxoacid dehydrogenase family.</text>
</comment>
<name>A0AAW0G3C8_9APHY</name>
<accession>A0AAW0G3C8</accession>
<evidence type="ECO:0000256" key="6">
    <source>
        <dbReference type="ARBA" id="ARBA00059875"/>
    </source>
</evidence>
<dbReference type="EMBL" id="JASBNA010000027">
    <property type="protein sequence ID" value="KAK7684136.1"/>
    <property type="molecule type" value="Genomic_DNA"/>
</dbReference>
<dbReference type="PROSITE" id="PS51826">
    <property type="entry name" value="PSBD"/>
    <property type="match status" value="1"/>
</dbReference>
<comment type="caution">
    <text evidence="11">The sequence shown here is derived from an EMBL/GenBank/DDBJ whole genome shotgun (WGS) entry which is preliminary data.</text>
</comment>
<reference evidence="11 12" key="1">
    <citation type="submission" date="2022-09" db="EMBL/GenBank/DDBJ databases">
        <authorList>
            <person name="Palmer J.M."/>
        </authorList>
    </citation>
    <scope>NUCLEOTIDE SEQUENCE [LARGE SCALE GENOMIC DNA]</scope>
    <source>
        <strain evidence="11 12">DSM 7382</strain>
    </source>
</reference>
<keyword evidence="4" id="KW-0809">Transit peptide</keyword>
<dbReference type="CDD" id="cd06849">
    <property type="entry name" value="lipoyl_domain"/>
    <property type="match status" value="1"/>
</dbReference>
<feature type="region of interest" description="Disordered" evidence="8">
    <location>
        <begin position="244"/>
        <end position="265"/>
    </location>
</feature>
<gene>
    <name evidence="11" type="ORF">QCA50_012780</name>
</gene>
<dbReference type="Pfam" id="PF00364">
    <property type="entry name" value="Biotin_lipoyl"/>
    <property type="match status" value="1"/>
</dbReference>
<evidence type="ECO:0000256" key="7">
    <source>
        <dbReference type="ARBA" id="ARBA00083110"/>
    </source>
</evidence>
<dbReference type="GO" id="GO:0005759">
    <property type="term" value="C:mitochondrial matrix"/>
    <property type="evidence" value="ECO:0007669"/>
    <property type="project" value="UniProtKB-SubCell"/>
</dbReference>
<dbReference type="PANTHER" id="PTHR23151">
    <property type="entry name" value="DIHYDROLIPOAMIDE ACETYL/SUCCINYL-TRANSFERASE-RELATED"/>
    <property type="match status" value="1"/>
</dbReference>
<dbReference type="FunFam" id="2.40.50.100:FF:000010">
    <property type="entry name" value="Acetyltransferase component of pyruvate dehydrogenase complex"/>
    <property type="match status" value="1"/>
</dbReference>
<evidence type="ECO:0000256" key="2">
    <source>
        <dbReference type="ARBA" id="ARBA00007317"/>
    </source>
</evidence>
<evidence type="ECO:0000256" key="8">
    <source>
        <dbReference type="SAM" id="MobiDB-lite"/>
    </source>
</evidence>
<feature type="compositionally biased region" description="Basic and acidic residues" evidence="8">
    <location>
        <begin position="251"/>
        <end position="263"/>
    </location>
</feature>
<dbReference type="InterPro" id="IPR000089">
    <property type="entry name" value="Biotin_lipoyl"/>
</dbReference>
<evidence type="ECO:0000256" key="3">
    <source>
        <dbReference type="ARBA" id="ARBA00022823"/>
    </source>
</evidence>
<evidence type="ECO:0000256" key="5">
    <source>
        <dbReference type="ARBA" id="ARBA00023128"/>
    </source>
</evidence>
<keyword evidence="12" id="KW-1185">Reference proteome</keyword>
<evidence type="ECO:0000313" key="12">
    <source>
        <dbReference type="Proteomes" id="UP001385951"/>
    </source>
</evidence>
<dbReference type="InterPro" id="IPR036625">
    <property type="entry name" value="E3-bd_dom_sf"/>
</dbReference>
<feature type="compositionally biased region" description="Basic and acidic residues" evidence="8">
    <location>
        <begin position="117"/>
        <end position="138"/>
    </location>
</feature>
<sequence length="423" mass="46040">MIRAASLPLRKYAVSSNRFFTTSSIMSAAQIFRMPAMSPTMTEGGVVSWKFKSGDNFSAGDVLLEVETDKATIDVEAQDDGIMWDIIINEGESGIPVGRPIALLAEPGDDLSSLERPNLEEPTKEEPTKKATKPEPTPESKPAAKPAAKTESKPESSGQSGEEVFVKANPSQRLLPSVELLLHQNNISEQDAYEKIPASGPKGRILKGDVLAYLGNIDKSAVSKITKYLKSKEHLDLSNIVLASPPTLDTQPKEESKSAEKPKPTNIINVNFSSELGEGISKDKFKYAFERAVDSAVRITYSHRFPQYSNSPSASSISEMDIFDDLLAPSVTTNRFEVFDIAYNFTGDSTTSATDAFDELLGLTKTPTPTATPASLTADVQFKIKVNASISDAKQFVEYFQDSLLSQIPSNKLVISKDLESVE</sequence>
<evidence type="ECO:0000256" key="4">
    <source>
        <dbReference type="ARBA" id="ARBA00022946"/>
    </source>
</evidence>
<dbReference type="PROSITE" id="PS00189">
    <property type="entry name" value="LIPOYL"/>
    <property type="match status" value="1"/>
</dbReference>
<dbReference type="Gene3D" id="2.40.50.100">
    <property type="match status" value="1"/>
</dbReference>
<dbReference type="PROSITE" id="PS50968">
    <property type="entry name" value="BIOTINYL_LIPOYL"/>
    <property type="match status" value="1"/>
</dbReference>
<organism evidence="11 12">
    <name type="scientific">Cerrena zonata</name>
    <dbReference type="NCBI Taxonomy" id="2478898"/>
    <lineage>
        <taxon>Eukaryota</taxon>
        <taxon>Fungi</taxon>
        <taxon>Dikarya</taxon>
        <taxon>Basidiomycota</taxon>
        <taxon>Agaricomycotina</taxon>
        <taxon>Agaricomycetes</taxon>
        <taxon>Polyporales</taxon>
        <taxon>Cerrenaceae</taxon>
        <taxon>Cerrena</taxon>
    </lineage>
</organism>
<dbReference type="InterPro" id="IPR003016">
    <property type="entry name" value="2-oxoA_DH_lipoyl-BS"/>
</dbReference>
<dbReference type="SUPFAM" id="SSF47005">
    <property type="entry name" value="Peripheral subunit-binding domain of 2-oxo acid dehydrogenase complex"/>
    <property type="match status" value="1"/>
</dbReference>
<dbReference type="Proteomes" id="UP001385951">
    <property type="component" value="Unassembled WGS sequence"/>
</dbReference>
<evidence type="ECO:0000259" key="9">
    <source>
        <dbReference type="PROSITE" id="PS50968"/>
    </source>
</evidence>
<feature type="domain" description="Peripheral subunit-binding (PSBD)" evidence="10">
    <location>
        <begin position="173"/>
        <end position="214"/>
    </location>
</feature>
<dbReference type="PANTHER" id="PTHR23151:SF82">
    <property type="entry name" value="PYRUVATE DEHYDROGENASE COMPLEX PROTEIN X COMPONENT, MITOCHONDRIAL"/>
    <property type="match status" value="1"/>
</dbReference>
<dbReference type="InterPro" id="IPR045257">
    <property type="entry name" value="E2/Pdx1"/>
</dbReference>
<dbReference type="GO" id="GO:0006086">
    <property type="term" value="P:pyruvate decarboxylation to acetyl-CoA"/>
    <property type="evidence" value="ECO:0007669"/>
    <property type="project" value="InterPro"/>
</dbReference>
<feature type="region of interest" description="Disordered" evidence="8">
    <location>
        <begin position="108"/>
        <end position="165"/>
    </location>
</feature>
<evidence type="ECO:0000313" key="11">
    <source>
        <dbReference type="EMBL" id="KAK7684136.1"/>
    </source>
</evidence>
<comment type="function">
    <text evidence="6">Required for anchoring dihydrolipoamide dehydrogenase (E3) to the dihydrolipoamide transacetylase (E2) core of the pyruvate dehydrogenase complexes of eukaryotes. This specific binding is essential for a functional PDH complex.</text>
</comment>
<evidence type="ECO:0000256" key="1">
    <source>
        <dbReference type="ARBA" id="ARBA00004305"/>
    </source>
</evidence>
<keyword evidence="3" id="KW-0450">Lipoyl</keyword>
<feature type="domain" description="Lipoyl-binding" evidence="9">
    <location>
        <begin position="29"/>
        <end position="105"/>
    </location>
</feature>
<protein>
    <recommendedName>
        <fullName evidence="7">Dihydrolipoamide dehydrogenase-binding protein of pyruvate dehydrogenase complex</fullName>
    </recommendedName>
</protein>
<comment type="subcellular location">
    <subcellularLocation>
        <location evidence="1">Mitochondrion matrix</location>
    </subcellularLocation>
</comment>
<proteinExistence type="inferred from homology"/>
<dbReference type="SUPFAM" id="SSF51230">
    <property type="entry name" value="Single hybrid motif"/>
    <property type="match status" value="1"/>
</dbReference>
<keyword evidence="5" id="KW-0496">Mitochondrion</keyword>
<dbReference type="InterPro" id="IPR011053">
    <property type="entry name" value="Single_hybrid_motif"/>
</dbReference>
<dbReference type="Gene3D" id="4.10.320.10">
    <property type="entry name" value="E3-binding domain"/>
    <property type="match status" value="1"/>
</dbReference>